<comment type="caution">
    <text evidence="1">The sequence shown here is derived from an EMBL/GenBank/DDBJ whole genome shotgun (WGS) entry which is preliminary data.</text>
</comment>
<gene>
    <name evidence="1" type="ORF">HMPREF0201_04465</name>
</gene>
<reference evidence="1 2" key="1">
    <citation type="submission" date="2013-04" db="EMBL/GenBank/DDBJ databases">
        <authorList>
            <person name="Weinstock G."/>
            <person name="Sodergren E."/>
            <person name="Lobos E.A."/>
            <person name="Fulton L."/>
            <person name="Fulton R."/>
            <person name="Courtney L."/>
            <person name="Fronick C."/>
            <person name="O'Laughlin M."/>
            <person name="Godfrey J."/>
            <person name="Wilson R.M."/>
            <person name="Miner T."/>
            <person name="Farmer C."/>
            <person name="Delehaunty K."/>
            <person name="Cordes M."/>
            <person name="Minx P."/>
            <person name="Tomlinson C."/>
            <person name="Chen J."/>
            <person name="Wollam A."/>
            <person name="Pepin K.H."/>
            <person name="Palsikar V.B."/>
            <person name="Zhang X."/>
            <person name="Suruliraj S."/>
            <person name="Perna N.T."/>
            <person name="Plunkett G."/>
            <person name="Warren W."/>
            <person name="Mitreva M."/>
            <person name="Mardis E.R."/>
            <person name="Wilson R.K."/>
        </authorList>
    </citation>
    <scope>NUCLEOTIDE SEQUENCE [LARGE SCALE GENOMIC DNA]</scope>
    <source>
        <strain evidence="1 2">DSM 4568</strain>
    </source>
</reference>
<proteinExistence type="predicted"/>
<evidence type="ECO:0000313" key="2">
    <source>
        <dbReference type="Proteomes" id="UP000014585"/>
    </source>
</evidence>
<sequence length="45" mass="5014">MPIRVCRKQTLIVNKRLIISHTESRSCAVLRLTKSLSSPQAALHG</sequence>
<dbReference type="HOGENOM" id="CLU_3197659_0_0_6"/>
<dbReference type="AlphaFoldDB" id="S3IYW9"/>
<name>S3IYW9_9ENTR</name>
<evidence type="ECO:0000313" key="1">
    <source>
        <dbReference type="EMBL" id="EPF12862.1"/>
    </source>
</evidence>
<accession>S3IYW9</accession>
<protein>
    <submittedName>
        <fullName evidence="1">Uncharacterized protein</fullName>
    </submittedName>
</protein>
<dbReference type="PATRIC" id="fig|566551.4.peg.4082"/>
<dbReference type="Proteomes" id="UP000014585">
    <property type="component" value="Unassembled WGS sequence"/>
</dbReference>
<dbReference type="EMBL" id="ATDT01000038">
    <property type="protein sequence ID" value="EPF12862.1"/>
    <property type="molecule type" value="Genomic_DNA"/>
</dbReference>
<organism evidence="1 2">
    <name type="scientific">Cedecea davisae DSM 4568</name>
    <dbReference type="NCBI Taxonomy" id="566551"/>
    <lineage>
        <taxon>Bacteria</taxon>
        <taxon>Pseudomonadati</taxon>
        <taxon>Pseudomonadota</taxon>
        <taxon>Gammaproteobacteria</taxon>
        <taxon>Enterobacterales</taxon>
        <taxon>Enterobacteriaceae</taxon>
        <taxon>Cedecea</taxon>
    </lineage>
</organism>